<dbReference type="RefSeq" id="WP_058122858.1">
    <property type="nucleotide sequence ID" value="NZ_CYRX01000011.1"/>
</dbReference>
<proteinExistence type="predicted"/>
<keyword evidence="3 6" id="KW-0812">Transmembrane</keyword>
<feature type="transmembrane region" description="Helical" evidence="6">
    <location>
        <begin position="49"/>
        <end position="70"/>
    </location>
</feature>
<feature type="transmembrane region" description="Helical" evidence="6">
    <location>
        <begin position="391"/>
        <end position="413"/>
    </location>
</feature>
<comment type="subcellular location">
    <subcellularLocation>
        <location evidence="1">Endomembrane system</location>
        <topology evidence="1">Multi-pass membrane protein</topology>
    </subcellularLocation>
</comment>
<evidence type="ECO:0000256" key="1">
    <source>
        <dbReference type="ARBA" id="ARBA00004127"/>
    </source>
</evidence>
<dbReference type="EMBL" id="CYRX01000011">
    <property type="protein sequence ID" value="CUH59712.1"/>
    <property type="molecule type" value="Genomic_DNA"/>
</dbReference>
<feature type="transmembrane region" description="Helical" evidence="6">
    <location>
        <begin position="82"/>
        <end position="101"/>
    </location>
</feature>
<protein>
    <submittedName>
        <fullName evidence="7">Vacuole effluxer Atg22 like protein</fullName>
    </submittedName>
</protein>
<evidence type="ECO:0000256" key="6">
    <source>
        <dbReference type="SAM" id="Phobius"/>
    </source>
</evidence>
<keyword evidence="5 6" id="KW-0472">Membrane</keyword>
<feature type="transmembrane region" description="Helical" evidence="6">
    <location>
        <begin position="107"/>
        <end position="127"/>
    </location>
</feature>
<dbReference type="PANTHER" id="PTHR23519">
    <property type="entry name" value="AUTOPHAGY-RELATED PROTEIN 22"/>
    <property type="match status" value="1"/>
</dbReference>
<dbReference type="InterPro" id="IPR024671">
    <property type="entry name" value="Atg22-like"/>
</dbReference>
<gene>
    <name evidence="7" type="ORF">THS5294_00999</name>
</gene>
<keyword evidence="2" id="KW-0813">Transport</keyword>
<evidence type="ECO:0000256" key="3">
    <source>
        <dbReference type="ARBA" id="ARBA00022692"/>
    </source>
</evidence>
<feature type="transmembrane region" description="Helical" evidence="6">
    <location>
        <begin position="280"/>
        <end position="302"/>
    </location>
</feature>
<feature type="transmembrane region" description="Helical" evidence="6">
    <location>
        <begin position="314"/>
        <end position="333"/>
    </location>
</feature>
<evidence type="ECO:0000313" key="8">
    <source>
        <dbReference type="Proteomes" id="UP000051298"/>
    </source>
</evidence>
<evidence type="ECO:0000313" key="7">
    <source>
        <dbReference type="EMBL" id="CUH59712.1"/>
    </source>
</evidence>
<accession>A0A0P1EXH9</accession>
<dbReference type="Pfam" id="PF11700">
    <property type="entry name" value="ATG22"/>
    <property type="match status" value="2"/>
</dbReference>
<dbReference type="eggNOG" id="COG2270">
    <property type="taxonomic scope" value="Bacteria"/>
</dbReference>
<dbReference type="Proteomes" id="UP000051298">
    <property type="component" value="Unassembled WGS sequence"/>
</dbReference>
<dbReference type="GO" id="GO:0012505">
    <property type="term" value="C:endomembrane system"/>
    <property type="evidence" value="ECO:0007669"/>
    <property type="project" value="UniProtKB-SubCell"/>
</dbReference>
<feature type="transmembrane region" description="Helical" evidence="6">
    <location>
        <begin position="148"/>
        <end position="168"/>
    </location>
</feature>
<feature type="transmembrane region" description="Helical" evidence="6">
    <location>
        <begin position="353"/>
        <end position="371"/>
    </location>
</feature>
<reference evidence="7 8" key="1">
    <citation type="submission" date="2015-09" db="EMBL/GenBank/DDBJ databases">
        <authorList>
            <consortium name="Swine Surveillance"/>
        </authorList>
    </citation>
    <scope>NUCLEOTIDE SEQUENCE [LARGE SCALE GENOMIC DNA]</scope>
    <source>
        <strain evidence="7 8">CECT 5294</strain>
    </source>
</reference>
<name>A0A0P1EXH9_9RHOB</name>
<dbReference type="Gene3D" id="1.20.1250.20">
    <property type="entry name" value="MFS general substrate transporter like domains"/>
    <property type="match status" value="1"/>
</dbReference>
<feature type="transmembrane region" description="Helical" evidence="6">
    <location>
        <begin position="195"/>
        <end position="215"/>
    </location>
</feature>
<dbReference type="InterPro" id="IPR050495">
    <property type="entry name" value="ATG22/LtaA_families"/>
</dbReference>
<organism evidence="7 8">
    <name type="scientific">Thalassobacter stenotrophicus</name>
    <dbReference type="NCBI Taxonomy" id="266809"/>
    <lineage>
        <taxon>Bacteria</taxon>
        <taxon>Pseudomonadati</taxon>
        <taxon>Pseudomonadota</taxon>
        <taxon>Alphaproteobacteria</taxon>
        <taxon>Rhodobacterales</taxon>
        <taxon>Roseobacteraceae</taxon>
        <taxon>Thalassobacter</taxon>
    </lineage>
</organism>
<dbReference type="STRING" id="266809.PM03_08490"/>
<dbReference type="InterPro" id="IPR036259">
    <property type="entry name" value="MFS_trans_sf"/>
</dbReference>
<dbReference type="SUPFAM" id="SSF103473">
    <property type="entry name" value="MFS general substrate transporter"/>
    <property type="match status" value="1"/>
</dbReference>
<evidence type="ECO:0000256" key="5">
    <source>
        <dbReference type="ARBA" id="ARBA00023136"/>
    </source>
</evidence>
<dbReference type="PANTHER" id="PTHR23519:SF1">
    <property type="entry name" value="AUTOPHAGY-RELATED PROTEIN 22"/>
    <property type="match status" value="1"/>
</dbReference>
<evidence type="ECO:0000256" key="4">
    <source>
        <dbReference type="ARBA" id="ARBA00022989"/>
    </source>
</evidence>
<sequence length="445" mass="47487">MSDSGLKKRVFGWMMFDWASQPYNTLLLTFIFGPYFASAVMDDPVQAQSMWGFAIGASGFVIAVLAPILGAFADTSGRKMPWIWLFSGLYVLGSAALWLAVPGMDDVTFILLLFCLGLIGMEFATIFTNAMLPTLGDRAEIGKISGSGWAMGYVGGVVALVLMLLFLAENEAGVTLLGTAPAFGLDPATREGTRFVGPFTALWYVVFMIPFFMFVREVRPLTNAAVVPVRAALSGLWGTLRRLPDRRSFASYLLSSMFYRDALAGMYTSGGIFAGGVLGWSVIDIGVFGILAATTGAIFAWIGGRADSRFGPKPVILVCIVTLLVVSICIVGTSREAIFGISLAEGSTLPDKFFYVLGATIGAAGGCLQAASRTMLVRQADPERMTEAFGLYALAGKATAFLAPILIGVVTLFSESQRIGVAPVIGLFVLGLVLMSWVKPDGEFE</sequence>
<keyword evidence="4 6" id="KW-1133">Transmembrane helix</keyword>
<feature type="transmembrane region" description="Helical" evidence="6">
    <location>
        <begin position="419"/>
        <end position="438"/>
    </location>
</feature>
<evidence type="ECO:0000256" key="2">
    <source>
        <dbReference type="ARBA" id="ARBA00022448"/>
    </source>
</evidence>
<dbReference type="AlphaFoldDB" id="A0A0P1EXH9"/>